<evidence type="ECO:0000256" key="7">
    <source>
        <dbReference type="ARBA" id="ARBA00023231"/>
    </source>
</evidence>
<dbReference type="InterPro" id="IPR007419">
    <property type="entry name" value="BFD-like_2Fe2S-bd_dom"/>
</dbReference>
<evidence type="ECO:0000313" key="15">
    <source>
        <dbReference type="Proteomes" id="UP000476837"/>
    </source>
</evidence>
<feature type="binding site" evidence="10">
    <location>
        <position position="106"/>
    </location>
    <ligand>
        <name>Fe cation</name>
        <dbReference type="ChEBI" id="CHEBI:24875"/>
    </ligand>
</feature>
<protein>
    <recommendedName>
        <fullName evidence="2 9">Nitrogen fixation protein NifU</fullName>
    </recommendedName>
</protein>
<dbReference type="SUPFAM" id="SSF117916">
    <property type="entry name" value="Fe-S cluster assembly (FSCA) domain-like"/>
    <property type="match status" value="1"/>
</dbReference>
<dbReference type="GO" id="GO:0051537">
    <property type="term" value="F:2 iron, 2 sulfur cluster binding"/>
    <property type="evidence" value="ECO:0007669"/>
    <property type="project" value="UniProtKB-KW"/>
</dbReference>
<evidence type="ECO:0000256" key="2">
    <source>
        <dbReference type="ARBA" id="ARBA00015278"/>
    </source>
</evidence>
<dbReference type="InterPro" id="IPR041854">
    <property type="entry name" value="BFD-like_2Fe2S-bd_dom_sf"/>
</dbReference>
<dbReference type="InterPro" id="IPR001075">
    <property type="entry name" value="NIF_FeS_clus_asmbl_NifU_C"/>
</dbReference>
<proteinExistence type="inferred from homology"/>
<dbReference type="EMBL" id="QOKV01000016">
    <property type="protein sequence ID" value="KAA0681635.1"/>
    <property type="molecule type" value="Genomic_DNA"/>
</dbReference>
<evidence type="ECO:0000256" key="1">
    <source>
        <dbReference type="ARBA" id="ARBA00006420"/>
    </source>
</evidence>
<comment type="cofactor">
    <cofactor evidence="8">
        <name>[2Fe-2S] cluster</name>
        <dbReference type="ChEBI" id="CHEBI:190135"/>
    </cofactor>
</comment>
<feature type="binding site" evidence="10">
    <location>
        <position position="172"/>
    </location>
    <ligand>
        <name>[2Fe-2S] cluster</name>
        <dbReference type="ChEBI" id="CHEBI:190135"/>
    </ligand>
</feature>
<keyword evidence="6 10" id="KW-0411">Iron-sulfur</keyword>
<accession>A0A6L3AW87</accession>
<dbReference type="RefSeq" id="WP_149166695.1">
    <property type="nucleotide sequence ID" value="NZ_QOKV01000016.1"/>
</dbReference>
<dbReference type="InterPro" id="IPR034904">
    <property type="entry name" value="FSCA_dom_sf"/>
</dbReference>
<sequence>MWNYTDKVKEHFFNPKNAGALDEANAVGEVGSITCGDALKLMMKVNPDSQVIEDAKFQTFGCGSAIASSSALTEMIIGKTVDEALVVTNRDIAEYLGGLPPEKMHCSVMGAEALRAAIANFKGEEWVDDHEEGELVCKCFGIDAAMIERAVTVNSLTTLEEVTHYTKAGGSCQTCHEKIEEVLEAVLAKTGALAPPKSHAPGTVGLDAIKPLAPKAEAAPAKLTAPKLTNVQRMQKIMVAIEELRPQIQRDGGDVELVDIDGKDIYVRLTGACSGCSQSAGTMMGVQAKLVEALGEFVRVKPASLLPAGA</sequence>
<feature type="binding site" evidence="10">
    <location>
        <position position="62"/>
    </location>
    <ligand>
        <name>Fe cation</name>
        <dbReference type="ChEBI" id="CHEBI:24875"/>
    </ligand>
</feature>
<feature type="domain" description="NIF system FeS cluster assembly NifU C-terminal" evidence="11">
    <location>
        <begin position="240"/>
        <end position="300"/>
    </location>
</feature>
<comment type="cofactor">
    <cofactor evidence="10">
        <name>[2Fe-2S] cluster</name>
        <dbReference type="ChEBI" id="CHEBI:190135"/>
    </cofactor>
    <text evidence="10">Binds 1 [2Fe-2S] cluster per subunit.</text>
</comment>
<feature type="binding site" evidence="10">
    <location>
        <position position="139"/>
    </location>
    <ligand>
        <name>[2Fe-2S] cluster</name>
        <dbReference type="ChEBI" id="CHEBI:190135"/>
    </ligand>
</feature>
<evidence type="ECO:0000256" key="9">
    <source>
        <dbReference type="PIRNR" id="PIRNR000375"/>
    </source>
</evidence>
<dbReference type="CDD" id="cd06664">
    <property type="entry name" value="IscU_like"/>
    <property type="match status" value="1"/>
</dbReference>
<evidence type="ECO:0000256" key="6">
    <source>
        <dbReference type="ARBA" id="ARBA00023014"/>
    </source>
</evidence>
<evidence type="ECO:0000259" key="12">
    <source>
        <dbReference type="Pfam" id="PF01592"/>
    </source>
</evidence>
<dbReference type="AlphaFoldDB" id="A0A6L3AW87"/>
<gene>
    <name evidence="14" type="primary">nifU</name>
    <name evidence="14" type="ORF">DS837_21845</name>
</gene>
<dbReference type="CDD" id="cd19947">
    <property type="entry name" value="NifU_Fer2_BFD-like"/>
    <property type="match status" value="1"/>
</dbReference>
<feature type="domain" description="NIF system FeS cluster assembly NifU N-terminal" evidence="12">
    <location>
        <begin position="4"/>
        <end position="124"/>
    </location>
</feature>
<evidence type="ECO:0000256" key="3">
    <source>
        <dbReference type="ARBA" id="ARBA00022714"/>
    </source>
</evidence>
<dbReference type="Pfam" id="PF01592">
    <property type="entry name" value="NifU_N"/>
    <property type="match status" value="1"/>
</dbReference>
<dbReference type="SUPFAM" id="SSF82649">
    <property type="entry name" value="SufE/NifU"/>
    <property type="match status" value="1"/>
</dbReference>
<reference evidence="14 15" key="1">
    <citation type="submission" date="2018-07" db="EMBL/GenBank/DDBJ databases">
        <title>Genome sequence of Roseomonas fauriae ATCC 49958.</title>
        <authorList>
            <person name="Sant'Anna F.H."/>
            <person name="Baldani J.I."/>
            <person name="Zilli J.E."/>
            <person name="Reis V.M."/>
            <person name="Hartmann A."/>
            <person name="Cruz L."/>
            <person name="de Souza E.M."/>
            <person name="de Oliveira Pedrosa F."/>
            <person name="Passaglia L.M.P."/>
        </authorList>
    </citation>
    <scope>NUCLEOTIDE SEQUENCE [LARGE SCALE GENOMIC DNA]</scope>
    <source>
        <strain evidence="14 15">ATCC 49958</strain>
    </source>
</reference>
<dbReference type="Pfam" id="PF04324">
    <property type="entry name" value="Fer2_BFD"/>
    <property type="match status" value="1"/>
</dbReference>
<keyword evidence="7 9" id="KW-0535">Nitrogen fixation</keyword>
<feature type="domain" description="BFD-like [2Fe-2S]-binding" evidence="13">
    <location>
        <begin position="135"/>
        <end position="184"/>
    </location>
</feature>
<comment type="cofactor">
    <cofactor evidence="10">
        <name>Fe cation</name>
        <dbReference type="ChEBI" id="CHEBI:24875"/>
    </cofactor>
    <text evidence="10">Binds 1 Fe cation per subunit.</text>
</comment>
<comment type="caution">
    <text evidence="14">The sequence shown here is derived from an EMBL/GenBank/DDBJ whole genome shotgun (WGS) entry which is preliminary data.</text>
</comment>
<evidence type="ECO:0000256" key="5">
    <source>
        <dbReference type="ARBA" id="ARBA00023004"/>
    </source>
</evidence>
<evidence type="ECO:0000256" key="8">
    <source>
        <dbReference type="ARBA" id="ARBA00034078"/>
    </source>
</evidence>
<organism evidence="14 15">
    <name type="scientific">Azospirillum brasilense</name>
    <dbReference type="NCBI Taxonomy" id="192"/>
    <lineage>
        <taxon>Bacteria</taxon>
        <taxon>Pseudomonadati</taxon>
        <taxon>Pseudomonadota</taxon>
        <taxon>Alphaproteobacteria</taxon>
        <taxon>Rhodospirillales</taxon>
        <taxon>Azospirillaceae</taxon>
        <taxon>Azospirillum</taxon>
    </lineage>
</organism>
<keyword evidence="4 10" id="KW-0479">Metal-binding</keyword>
<comment type="similarity">
    <text evidence="1 9">Belongs to the NifU family.</text>
</comment>
<dbReference type="GO" id="GO:0016226">
    <property type="term" value="P:iron-sulfur cluster assembly"/>
    <property type="evidence" value="ECO:0007669"/>
    <property type="project" value="InterPro"/>
</dbReference>
<feature type="binding site" evidence="10">
    <location>
        <position position="175"/>
    </location>
    <ligand>
        <name>[2Fe-2S] cluster</name>
        <dbReference type="ChEBI" id="CHEBI:190135"/>
    </ligand>
</feature>
<dbReference type="NCBIfam" id="TIGR02000">
    <property type="entry name" value="NifU_proper"/>
    <property type="match status" value="1"/>
</dbReference>
<evidence type="ECO:0000313" key="14">
    <source>
        <dbReference type="EMBL" id="KAA0681635.1"/>
    </source>
</evidence>
<comment type="function">
    <text evidence="9">May be involved in the formation or repair of [Fe-S] clusters present in iron-sulfur proteins.</text>
</comment>
<evidence type="ECO:0000256" key="4">
    <source>
        <dbReference type="ARBA" id="ARBA00022723"/>
    </source>
</evidence>
<dbReference type="Gene3D" id="3.30.300.130">
    <property type="entry name" value="Fe-S cluster assembly (FSCA)"/>
    <property type="match status" value="1"/>
</dbReference>
<dbReference type="InterPro" id="IPR016217">
    <property type="entry name" value="N_fixation_NifU"/>
</dbReference>
<dbReference type="PIRSF" id="PIRSF000375">
    <property type="entry name" value="NifU"/>
    <property type="match status" value="1"/>
</dbReference>
<dbReference type="InterPro" id="IPR010238">
    <property type="entry name" value="NIF_FeS_clus_asmbl_NifU"/>
</dbReference>
<feature type="binding site" evidence="10">
    <location>
        <position position="137"/>
    </location>
    <ligand>
        <name>[2Fe-2S] cluster</name>
        <dbReference type="ChEBI" id="CHEBI:190135"/>
    </ligand>
</feature>
<keyword evidence="3 10" id="KW-0001">2Fe-2S</keyword>
<dbReference type="Pfam" id="PF01106">
    <property type="entry name" value="NifU"/>
    <property type="match status" value="1"/>
</dbReference>
<keyword evidence="5 10" id="KW-0408">Iron</keyword>
<dbReference type="Proteomes" id="UP000476837">
    <property type="component" value="Unassembled WGS sequence"/>
</dbReference>
<feature type="binding site" evidence="10">
    <location>
        <position position="35"/>
    </location>
    <ligand>
        <name>Fe cation</name>
        <dbReference type="ChEBI" id="CHEBI:24875"/>
    </ligand>
</feature>
<dbReference type="Gene3D" id="3.90.1010.10">
    <property type="match status" value="1"/>
</dbReference>
<dbReference type="Gene3D" id="1.10.10.1100">
    <property type="entry name" value="BFD-like [2Fe-2S]-binding domain"/>
    <property type="match status" value="1"/>
</dbReference>
<evidence type="ECO:0000256" key="10">
    <source>
        <dbReference type="PIRSR" id="PIRSR000375-1"/>
    </source>
</evidence>
<dbReference type="GO" id="GO:0005506">
    <property type="term" value="F:iron ion binding"/>
    <property type="evidence" value="ECO:0007669"/>
    <property type="project" value="InterPro"/>
</dbReference>
<evidence type="ECO:0000259" key="13">
    <source>
        <dbReference type="Pfam" id="PF04324"/>
    </source>
</evidence>
<evidence type="ECO:0000259" key="11">
    <source>
        <dbReference type="Pfam" id="PF01106"/>
    </source>
</evidence>
<dbReference type="PANTHER" id="PTHR10093">
    <property type="entry name" value="IRON-SULFUR CLUSTER ASSEMBLY ENZYME NIFU HOMOLOG"/>
    <property type="match status" value="1"/>
</dbReference>
<dbReference type="InterPro" id="IPR002871">
    <property type="entry name" value="NIF_FeS_clus_asmbl_NifU_N"/>
</dbReference>
<name>A0A6L3AW87_AZOBR</name>